<gene>
    <name evidence="2" type="ORF">LIER_29805</name>
</gene>
<reference evidence="2 3" key="1">
    <citation type="submission" date="2024-01" db="EMBL/GenBank/DDBJ databases">
        <title>The complete chloroplast genome sequence of Lithospermum erythrorhizon: insights into the phylogenetic relationship among Boraginaceae species and the maternal lineages of purple gromwells.</title>
        <authorList>
            <person name="Okada T."/>
            <person name="Watanabe K."/>
        </authorList>
    </citation>
    <scope>NUCLEOTIDE SEQUENCE [LARGE SCALE GENOMIC DNA]</scope>
</reference>
<evidence type="ECO:0000313" key="2">
    <source>
        <dbReference type="EMBL" id="GAA0178194.1"/>
    </source>
</evidence>
<proteinExistence type="predicted"/>
<feature type="region of interest" description="Disordered" evidence="1">
    <location>
        <begin position="50"/>
        <end position="69"/>
    </location>
</feature>
<feature type="compositionally biased region" description="Basic and acidic residues" evidence="1">
    <location>
        <begin position="50"/>
        <end position="61"/>
    </location>
</feature>
<sequence>MLRKWHEVDGQFPRPMFASWPMYSPGTVPVFPNIGKDSYIGLSGILEKKRTGGPMKKEKPSRINLLEDA</sequence>
<evidence type="ECO:0000313" key="3">
    <source>
        <dbReference type="Proteomes" id="UP001454036"/>
    </source>
</evidence>
<dbReference type="Proteomes" id="UP001454036">
    <property type="component" value="Unassembled WGS sequence"/>
</dbReference>
<protein>
    <submittedName>
        <fullName evidence="2">Uncharacterized protein</fullName>
    </submittedName>
</protein>
<organism evidence="2 3">
    <name type="scientific">Lithospermum erythrorhizon</name>
    <name type="common">Purple gromwell</name>
    <name type="synonym">Lithospermum officinale var. erythrorhizon</name>
    <dbReference type="NCBI Taxonomy" id="34254"/>
    <lineage>
        <taxon>Eukaryota</taxon>
        <taxon>Viridiplantae</taxon>
        <taxon>Streptophyta</taxon>
        <taxon>Embryophyta</taxon>
        <taxon>Tracheophyta</taxon>
        <taxon>Spermatophyta</taxon>
        <taxon>Magnoliopsida</taxon>
        <taxon>eudicotyledons</taxon>
        <taxon>Gunneridae</taxon>
        <taxon>Pentapetalae</taxon>
        <taxon>asterids</taxon>
        <taxon>lamiids</taxon>
        <taxon>Boraginales</taxon>
        <taxon>Boraginaceae</taxon>
        <taxon>Boraginoideae</taxon>
        <taxon>Lithospermeae</taxon>
        <taxon>Lithospermum</taxon>
    </lineage>
</organism>
<dbReference type="EMBL" id="BAABME010010390">
    <property type="protein sequence ID" value="GAA0178194.1"/>
    <property type="molecule type" value="Genomic_DNA"/>
</dbReference>
<name>A0AAV3RRB6_LITER</name>
<keyword evidence="3" id="KW-1185">Reference proteome</keyword>
<dbReference type="AlphaFoldDB" id="A0AAV3RRB6"/>
<accession>A0AAV3RRB6</accession>
<evidence type="ECO:0000256" key="1">
    <source>
        <dbReference type="SAM" id="MobiDB-lite"/>
    </source>
</evidence>
<comment type="caution">
    <text evidence="2">The sequence shown here is derived from an EMBL/GenBank/DDBJ whole genome shotgun (WGS) entry which is preliminary data.</text>
</comment>